<dbReference type="InterPro" id="IPR023214">
    <property type="entry name" value="HAD_sf"/>
</dbReference>
<dbReference type="CDD" id="cd02603">
    <property type="entry name" value="HAD_sEH-N_like"/>
    <property type="match status" value="1"/>
</dbReference>
<evidence type="ECO:0000313" key="1">
    <source>
        <dbReference type="EMBL" id="KAA9041913.1"/>
    </source>
</evidence>
<protein>
    <submittedName>
        <fullName evidence="1">HAD family phosphatase</fullName>
    </submittedName>
</protein>
<proteinExistence type="predicted"/>
<dbReference type="PRINTS" id="PR00413">
    <property type="entry name" value="HADHALOGNASE"/>
</dbReference>
<dbReference type="InterPro" id="IPR036412">
    <property type="entry name" value="HAD-like_sf"/>
</dbReference>
<dbReference type="SFLD" id="SFLDS00003">
    <property type="entry name" value="Haloacid_Dehalogenase"/>
    <property type="match status" value="1"/>
</dbReference>
<dbReference type="Gene3D" id="1.10.150.240">
    <property type="entry name" value="Putative phosphatase, domain 2"/>
    <property type="match status" value="1"/>
</dbReference>
<comment type="caution">
    <text evidence="1">The sequence shown here is derived from an EMBL/GenBank/DDBJ whole genome shotgun (WGS) entry which is preliminary data.</text>
</comment>
<dbReference type="AlphaFoldDB" id="A0A5J5INK9"/>
<dbReference type="SUPFAM" id="SSF56784">
    <property type="entry name" value="HAD-like"/>
    <property type="match status" value="1"/>
</dbReference>
<gene>
    <name evidence="1" type="ORF">FW778_07830</name>
</gene>
<dbReference type="SFLD" id="SFLDG01129">
    <property type="entry name" value="C1.5:_HAD__Beta-PGM__Phosphata"/>
    <property type="match status" value="1"/>
</dbReference>
<evidence type="ECO:0000313" key="2">
    <source>
        <dbReference type="Proteomes" id="UP000326903"/>
    </source>
</evidence>
<keyword evidence="2" id="KW-1185">Reference proteome</keyword>
<reference evidence="1 2" key="1">
    <citation type="submission" date="2019-09" db="EMBL/GenBank/DDBJ databases">
        <title>Draft genome sequence of Ginsengibacter sp. BR5-29.</title>
        <authorList>
            <person name="Im W.-T."/>
        </authorList>
    </citation>
    <scope>NUCLEOTIDE SEQUENCE [LARGE SCALE GENOMIC DNA]</scope>
    <source>
        <strain evidence="1 2">BR5-29</strain>
    </source>
</reference>
<dbReference type="PANTHER" id="PTHR43611">
    <property type="entry name" value="ALPHA-D-GLUCOSE 1-PHOSPHATE PHOSPHATASE"/>
    <property type="match status" value="1"/>
</dbReference>
<dbReference type="InterPro" id="IPR023198">
    <property type="entry name" value="PGP-like_dom2"/>
</dbReference>
<dbReference type="Gene3D" id="3.40.50.1000">
    <property type="entry name" value="HAD superfamily/HAD-like"/>
    <property type="match status" value="1"/>
</dbReference>
<dbReference type="InterPro" id="IPR006439">
    <property type="entry name" value="HAD-SF_hydro_IA"/>
</dbReference>
<dbReference type="NCBIfam" id="TIGR01509">
    <property type="entry name" value="HAD-SF-IA-v3"/>
    <property type="match status" value="1"/>
</dbReference>
<dbReference type="EMBL" id="VYQF01000001">
    <property type="protein sequence ID" value="KAA9041913.1"/>
    <property type="molecule type" value="Genomic_DNA"/>
</dbReference>
<dbReference type="PANTHER" id="PTHR43611:SF3">
    <property type="entry name" value="FLAVIN MONONUCLEOTIDE HYDROLASE 1, CHLOROPLATIC"/>
    <property type="match status" value="1"/>
</dbReference>
<dbReference type="RefSeq" id="WP_150414042.1">
    <property type="nucleotide sequence ID" value="NZ_VYQF01000001.1"/>
</dbReference>
<dbReference type="Pfam" id="PF00702">
    <property type="entry name" value="Hydrolase"/>
    <property type="match status" value="1"/>
</dbReference>
<organism evidence="1 2">
    <name type="scientific">Ginsengibacter hankyongi</name>
    <dbReference type="NCBI Taxonomy" id="2607284"/>
    <lineage>
        <taxon>Bacteria</taxon>
        <taxon>Pseudomonadati</taxon>
        <taxon>Bacteroidota</taxon>
        <taxon>Chitinophagia</taxon>
        <taxon>Chitinophagales</taxon>
        <taxon>Chitinophagaceae</taxon>
        <taxon>Ginsengibacter</taxon>
    </lineage>
</organism>
<accession>A0A5J5INK9</accession>
<name>A0A5J5INK9_9BACT</name>
<dbReference type="Proteomes" id="UP000326903">
    <property type="component" value="Unassembled WGS sequence"/>
</dbReference>
<sequence>MQKIEAIIFDLGGVILNIDYNLTRIAFEKAGIKNFHEMYSQANADDLFSNLETGKISEDNFYNELNKRTGLYLPTIEIENAWNAMLLTFREKSLDFLDTLKPKYKLFLLSNTNHIHLNAFNKIYLEKHRDKRFEEFFDKAYYSCNMGLRKPNADIYEFVLEENKLEPGKTLFVDDSAQNIEAARALGIQTILLGAGEYIEYLPL</sequence>